<name>A0A183N448_9TREM</name>
<sequence length="121" mass="13585">MISTSVRPTSAYSELRIPGNTSERASVYRNIPTADSEVCGCQRYRFTKALAYMFQALQDLLDEEGTTMEDNWKGIREALTSTCQEVLGGNNINIGNLLSIGTLFWIQERKNKKTAINNSRT</sequence>
<gene>
    <name evidence="1" type="ORF">SMRZ_LOCUS23073</name>
</gene>
<reference evidence="1 2" key="1">
    <citation type="submission" date="2018-11" db="EMBL/GenBank/DDBJ databases">
        <authorList>
            <consortium name="Pathogen Informatics"/>
        </authorList>
    </citation>
    <scope>NUCLEOTIDE SEQUENCE [LARGE SCALE GENOMIC DNA]</scope>
    <source>
        <strain evidence="1 2">Zambia</strain>
    </source>
</reference>
<evidence type="ECO:0000313" key="1">
    <source>
        <dbReference type="EMBL" id="VDP45753.1"/>
    </source>
</evidence>
<accession>A0A183N448</accession>
<organism evidence="1 2">
    <name type="scientific">Schistosoma margrebowiei</name>
    <dbReference type="NCBI Taxonomy" id="48269"/>
    <lineage>
        <taxon>Eukaryota</taxon>
        <taxon>Metazoa</taxon>
        <taxon>Spiralia</taxon>
        <taxon>Lophotrochozoa</taxon>
        <taxon>Platyhelminthes</taxon>
        <taxon>Trematoda</taxon>
        <taxon>Digenea</taxon>
        <taxon>Strigeidida</taxon>
        <taxon>Schistosomatoidea</taxon>
        <taxon>Schistosomatidae</taxon>
        <taxon>Schistosoma</taxon>
    </lineage>
</organism>
<dbReference type="EMBL" id="UZAI01019497">
    <property type="protein sequence ID" value="VDP45753.1"/>
    <property type="molecule type" value="Genomic_DNA"/>
</dbReference>
<evidence type="ECO:0000313" key="2">
    <source>
        <dbReference type="Proteomes" id="UP000277204"/>
    </source>
</evidence>
<dbReference type="STRING" id="48269.A0A183N448"/>
<dbReference type="Proteomes" id="UP000277204">
    <property type="component" value="Unassembled WGS sequence"/>
</dbReference>
<keyword evidence="2" id="KW-1185">Reference proteome</keyword>
<proteinExistence type="predicted"/>
<dbReference type="AlphaFoldDB" id="A0A183N448"/>
<protein>
    <submittedName>
        <fullName evidence="1">Uncharacterized protein</fullName>
    </submittedName>
</protein>